<dbReference type="InterPro" id="IPR006450">
    <property type="entry name" value="Phage_HK97_gp6-like"/>
</dbReference>
<dbReference type="Gene3D" id="1.10.3230.30">
    <property type="entry name" value="Phage gp6-like head-tail connector protein"/>
    <property type="match status" value="1"/>
</dbReference>
<dbReference type="RefSeq" id="WP_111941972.1">
    <property type="nucleotide sequence ID" value="NZ_BAAACJ010000036.1"/>
</dbReference>
<evidence type="ECO:0000313" key="1">
    <source>
        <dbReference type="EMBL" id="MDQ0479724.1"/>
    </source>
</evidence>
<dbReference type="NCBIfam" id="TIGR01560">
    <property type="entry name" value="put_DNA_pack"/>
    <property type="match status" value="1"/>
</dbReference>
<keyword evidence="2" id="KW-1185">Reference proteome</keyword>
<organism evidence="1 2">
    <name type="scientific">Hathewaya limosa</name>
    <name type="common">Clostridium limosum</name>
    <dbReference type="NCBI Taxonomy" id="1536"/>
    <lineage>
        <taxon>Bacteria</taxon>
        <taxon>Bacillati</taxon>
        <taxon>Bacillota</taxon>
        <taxon>Clostridia</taxon>
        <taxon>Eubacteriales</taxon>
        <taxon>Clostridiaceae</taxon>
        <taxon>Hathewaya</taxon>
    </lineage>
</organism>
<comment type="caution">
    <text evidence="1">The sequence shown here is derived from an EMBL/GenBank/DDBJ whole genome shotgun (WGS) entry which is preliminary data.</text>
</comment>
<dbReference type="CDD" id="cd08054">
    <property type="entry name" value="gp6"/>
    <property type="match status" value="1"/>
</dbReference>
<reference evidence="1 2" key="1">
    <citation type="submission" date="2023-07" db="EMBL/GenBank/DDBJ databases">
        <title>Genomic Encyclopedia of Type Strains, Phase IV (KMG-IV): sequencing the most valuable type-strain genomes for metagenomic binning, comparative biology and taxonomic classification.</title>
        <authorList>
            <person name="Goeker M."/>
        </authorList>
    </citation>
    <scope>NUCLEOTIDE SEQUENCE [LARGE SCALE GENOMIC DNA]</scope>
    <source>
        <strain evidence="1 2">DSM 1400</strain>
    </source>
</reference>
<sequence>MVDLKDMKDHLKVDYEDDDKLIQDLIKETEIYIDSCVGKRYKGTDKEKLADILLRKIVKDLYDDKGLYLDSKKSKGYDRISNTILDILSNVGDEDG</sequence>
<dbReference type="Proteomes" id="UP001224418">
    <property type="component" value="Unassembled WGS sequence"/>
</dbReference>
<name>A0ABU0JUI8_HATLI</name>
<protein>
    <submittedName>
        <fullName evidence="1">Phage protein (Predicted DNA packaging)</fullName>
    </submittedName>
</protein>
<dbReference type="EMBL" id="JAUSWN010000011">
    <property type="protein sequence ID" value="MDQ0479724.1"/>
    <property type="molecule type" value="Genomic_DNA"/>
</dbReference>
<accession>A0ABU0JUI8</accession>
<evidence type="ECO:0000313" key="2">
    <source>
        <dbReference type="Proteomes" id="UP001224418"/>
    </source>
</evidence>
<dbReference type="Pfam" id="PF05135">
    <property type="entry name" value="Phage_connect_1"/>
    <property type="match status" value="1"/>
</dbReference>
<proteinExistence type="predicted"/>
<dbReference type="InterPro" id="IPR021146">
    <property type="entry name" value="Phage_gp6-like_head-tail"/>
</dbReference>
<gene>
    <name evidence="1" type="ORF">QOZ93_001466</name>
</gene>